<dbReference type="PANTHER" id="PTHR11339">
    <property type="entry name" value="EXTRACELLULAR MATRIX GLYCOPROTEIN RELATED"/>
    <property type="match status" value="1"/>
</dbReference>
<evidence type="ECO:0000313" key="7">
    <source>
        <dbReference type="Proteomes" id="UP000694552"/>
    </source>
</evidence>
<dbReference type="GO" id="GO:0005615">
    <property type="term" value="C:extracellular space"/>
    <property type="evidence" value="ECO:0007669"/>
    <property type="project" value="TreeGrafter"/>
</dbReference>
<evidence type="ECO:0000256" key="4">
    <source>
        <dbReference type="ARBA" id="ARBA00023180"/>
    </source>
</evidence>
<dbReference type="FunFam" id="2.10.25.10:FF:000055">
    <property type="entry name" value="alpha-tectorin isoform X1"/>
    <property type="match status" value="1"/>
</dbReference>
<evidence type="ECO:0000256" key="2">
    <source>
        <dbReference type="ARBA" id="ARBA00022525"/>
    </source>
</evidence>
<dbReference type="PROSITE" id="PS51233">
    <property type="entry name" value="VWFD"/>
    <property type="match status" value="2"/>
</dbReference>
<dbReference type="Gene3D" id="2.10.25.10">
    <property type="entry name" value="Laminin"/>
    <property type="match status" value="3"/>
</dbReference>
<keyword evidence="7" id="KW-1185">Reference proteome</keyword>
<dbReference type="InterPro" id="IPR014853">
    <property type="entry name" value="VWF/SSPO/ZAN-like_Cys-rich_dom"/>
</dbReference>
<dbReference type="Pfam" id="PF08742">
    <property type="entry name" value="C8"/>
    <property type="match status" value="2"/>
</dbReference>
<feature type="domain" description="VWFD" evidence="5">
    <location>
        <begin position="334"/>
        <end position="483"/>
    </location>
</feature>
<keyword evidence="2" id="KW-0964">Secreted</keyword>
<dbReference type="Ensembl" id="ENSOSUT00000010633.1">
    <property type="protein sequence ID" value="ENSOSUP00000010272.1"/>
    <property type="gene ID" value="ENSOSUG00000007498.1"/>
</dbReference>
<keyword evidence="3" id="KW-1015">Disulfide bond</keyword>
<dbReference type="InterPro" id="IPR002919">
    <property type="entry name" value="TIL_dom"/>
</dbReference>
<dbReference type="InterPro" id="IPR036084">
    <property type="entry name" value="Ser_inhib-like_sf"/>
</dbReference>
<sequence>MHLWLWCPRSSEPSVPSCARSTCQGGRWLCSRDRCPGECTVLGGRHYITFDHRRFSFPGACAYTLVQVRAATTVDSVVAAVVGTCPKGPWCGLWGLNGVSPPRTSWRGSSPVLAWQVRGLCGTYNWNQGDEFTTPAGDVEAGVTAFASSYRVSSHCLALGPFTLEPCGNFAGWREHAEPCHQAVQLEPFWQLCLHEACACRDGQRCLCPVLAAYARRCATEGTELSWRNRSFCDVPCAGGQLYRECGRACGQTCADLRLDGAGSCPDLAGLCIPGCQCPPGLVLAEGGQCVPPSACPCRHGTRLYPPGSQILRSCNACVCRQQRWHCGQEECAGTCVATGDPHYVTFDGRAFSFPGDCEYLLAREATGLFTVTAENVPCGTSGVTCTKSVVVVMGNTVVHMLGSGGSPGWPCHSGDAGVEHPAGATPGTRVYVRLEPQHRGRVAGLCGNFDGDAENDFGSRQGVLEPTAELFGNSWRLSLLCPEVDGTDTQHPCTSPHRAAWARRRCSVLQQRLFAPCHDAVPCQRFYDCCDSGGDCECLCTAIATYAEECSRRGIHIRWRSQELCPLQCDRGLEYSACGPPCPPTCRDLSQGPPKLCQGLACLEGCFCPLGTLLHGEGCCVPPSRCLCHHRGRLYQPGDTDAVDACNNWCERGHRGLPPGEAGCPPGRQFRECLWGGGCPYSCAHLGGWVGCARGGCTEGCHCPPGTYLHRDACLSVSPHWDPVPGDPWVLLTFPWGGGVGAGSCSWMGVLSRGCSWG</sequence>
<organism evidence="6 7">
    <name type="scientific">Otus sunia</name>
    <name type="common">Oriental scops-owl</name>
    <dbReference type="NCBI Taxonomy" id="257818"/>
    <lineage>
        <taxon>Eukaryota</taxon>
        <taxon>Metazoa</taxon>
        <taxon>Chordata</taxon>
        <taxon>Craniata</taxon>
        <taxon>Vertebrata</taxon>
        <taxon>Euteleostomi</taxon>
        <taxon>Archelosauria</taxon>
        <taxon>Archosauria</taxon>
        <taxon>Dinosauria</taxon>
        <taxon>Saurischia</taxon>
        <taxon>Theropoda</taxon>
        <taxon>Coelurosauria</taxon>
        <taxon>Aves</taxon>
        <taxon>Neognathae</taxon>
        <taxon>Neoaves</taxon>
        <taxon>Telluraves</taxon>
        <taxon>Strigiformes</taxon>
        <taxon>Strigidae</taxon>
        <taxon>Otus</taxon>
    </lineage>
</organism>
<dbReference type="SMART" id="SM00216">
    <property type="entry name" value="VWD"/>
    <property type="match status" value="1"/>
</dbReference>
<dbReference type="SMART" id="SM00832">
    <property type="entry name" value="C8"/>
    <property type="match status" value="2"/>
</dbReference>
<name>A0A8C8ASN0_9STRI</name>
<proteinExistence type="predicted"/>
<dbReference type="GO" id="GO:0031012">
    <property type="term" value="C:extracellular matrix"/>
    <property type="evidence" value="ECO:0007669"/>
    <property type="project" value="TreeGrafter"/>
</dbReference>
<evidence type="ECO:0000259" key="5">
    <source>
        <dbReference type="PROSITE" id="PS51233"/>
    </source>
</evidence>
<protein>
    <recommendedName>
        <fullName evidence="5">VWFD domain-containing protein</fullName>
    </recommendedName>
</protein>
<reference evidence="6" key="2">
    <citation type="submission" date="2025-09" db="UniProtKB">
        <authorList>
            <consortium name="Ensembl"/>
        </authorList>
    </citation>
    <scope>IDENTIFICATION</scope>
</reference>
<dbReference type="CDD" id="cd19941">
    <property type="entry name" value="TIL"/>
    <property type="match status" value="3"/>
</dbReference>
<evidence type="ECO:0000256" key="3">
    <source>
        <dbReference type="ARBA" id="ARBA00023157"/>
    </source>
</evidence>
<dbReference type="SUPFAM" id="SSF57567">
    <property type="entry name" value="Serine protease inhibitors"/>
    <property type="match status" value="3"/>
</dbReference>
<dbReference type="Proteomes" id="UP000694552">
    <property type="component" value="Unplaced"/>
</dbReference>
<accession>A0A8C8ASN0</accession>
<dbReference type="InterPro" id="IPR050780">
    <property type="entry name" value="Mucin_vWF_Thrombospondin_sf"/>
</dbReference>
<feature type="domain" description="VWFD" evidence="5">
    <location>
        <begin position="1"/>
        <end position="157"/>
    </location>
</feature>
<evidence type="ECO:0000313" key="6">
    <source>
        <dbReference type="Ensembl" id="ENSOSUP00000010272.1"/>
    </source>
</evidence>
<dbReference type="PANTHER" id="PTHR11339:SF396">
    <property type="entry name" value="SCO-SPONDIN"/>
    <property type="match status" value="1"/>
</dbReference>
<dbReference type="Pfam" id="PF01826">
    <property type="entry name" value="TIL"/>
    <property type="match status" value="3"/>
</dbReference>
<dbReference type="InterPro" id="IPR001846">
    <property type="entry name" value="VWF_type-D"/>
</dbReference>
<evidence type="ECO:0000256" key="1">
    <source>
        <dbReference type="ARBA" id="ARBA00004613"/>
    </source>
</evidence>
<reference evidence="6" key="1">
    <citation type="submission" date="2025-08" db="UniProtKB">
        <authorList>
            <consortium name="Ensembl"/>
        </authorList>
    </citation>
    <scope>IDENTIFICATION</scope>
</reference>
<dbReference type="Pfam" id="PF00094">
    <property type="entry name" value="VWD"/>
    <property type="match status" value="3"/>
</dbReference>
<dbReference type="AlphaFoldDB" id="A0A8C8ASN0"/>
<comment type="subcellular location">
    <subcellularLocation>
        <location evidence="1">Secreted</location>
    </subcellularLocation>
</comment>
<keyword evidence="4" id="KW-0325">Glycoprotein</keyword>